<protein>
    <recommendedName>
        <fullName evidence="5">AAA+ ATPase domain-containing protein</fullName>
    </recommendedName>
</protein>
<dbReference type="AlphaFoldDB" id="A0A1T5BPA3"/>
<dbReference type="Pfam" id="PF13635">
    <property type="entry name" value="DUF4143"/>
    <property type="match status" value="1"/>
</dbReference>
<name>A0A1T5BPA3_9BACT</name>
<dbReference type="InterPro" id="IPR025420">
    <property type="entry name" value="DUF4143"/>
</dbReference>
<dbReference type="SUPFAM" id="SSF52540">
    <property type="entry name" value="P-loop containing nucleoside triphosphate hydrolases"/>
    <property type="match status" value="1"/>
</dbReference>
<dbReference type="Gene3D" id="3.40.50.300">
    <property type="entry name" value="P-loop containing nucleotide triphosphate hydrolases"/>
    <property type="match status" value="1"/>
</dbReference>
<evidence type="ECO:0008006" key="5">
    <source>
        <dbReference type="Google" id="ProtNLM"/>
    </source>
</evidence>
<dbReference type="InterPro" id="IPR041682">
    <property type="entry name" value="AAA_14"/>
</dbReference>
<evidence type="ECO:0000259" key="2">
    <source>
        <dbReference type="Pfam" id="PF13635"/>
    </source>
</evidence>
<dbReference type="InterPro" id="IPR027417">
    <property type="entry name" value="P-loop_NTPase"/>
</dbReference>
<dbReference type="EMBL" id="FUZA01000001">
    <property type="protein sequence ID" value="SKB49104.1"/>
    <property type="molecule type" value="Genomic_DNA"/>
</dbReference>
<dbReference type="OrthoDB" id="9801840at2"/>
<sequence length="393" mass="45052">MFLPRKIYPELLEHLSRRQITVLTGMRRTGKTSLLKQLLAESDISQKLYYDLERIDNRAFFAQPNYEGIIAALKLQGVDFSKKVLIAIDEIQLLRNLPSVIKYLYDHYDIKFIVTGSSAYYMKNQFSESLAGRKKIFELFPLDFGELLAFKDVNAIPLNFDQAATYVPSEYERLRVLYDEYINFGGFPEVVLAKSEDEKKDLVKDILSSYINYDLSVLADIRSPIDIFTLIKLLSIRVGTKLDISKLASMTSLSRNLVENYLDLLEKSYLIRTIPVLSRSPDREIVKAKKVYFLDNGIASLSGELGSGSKFENAVFNQLLHKGEVAYYQLKTGREIDFIVDKEYSFEVKETATEADLKNVQSLAKNLEITKSFVIGRHPVKKFEGFIWGGFIR</sequence>
<feature type="domain" description="DUF4143" evidence="2">
    <location>
        <begin position="214"/>
        <end position="349"/>
    </location>
</feature>
<dbReference type="Proteomes" id="UP000190897">
    <property type="component" value="Unassembled WGS sequence"/>
</dbReference>
<dbReference type="Pfam" id="PF13173">
    <property type="entry name" value="AAA_14"/>
    <property type="match status" value="1"/>
</dbReference>
<reference evidence="4" key="1">
    <citation type="submission" date="2017-02" db="EMBL/GenBank/DDBJ databases">
        <authorList>
            <person name="Varghese N."/>
            <person name="Submissions S."/>
        </authorList>
    </citation>
    <scope>NUCLEOTIDE SEQUENCE [LARGE SCALE GENOMIC DNA]</scope>
    <source>
        <strain evidence="4">DSM 22270</strain>
    </source>
</reference>
<dbReference type="PANTHER" id="PTHR33295">
    <property type="entry name" value="ATPASE"/>
    <property type="match status" value="1"/>
</dbReference>
<dbReference type="PANTHER" id="PTHR33295:SF18">
    <property type="entry name" value="AAA+ ATPASE DOMAIN-CONTAINING PROTEIN"/>
    <property type="match status" value="1"/>
</dbReference>
<dbReference type="RefSeq" id="WP_082213086.1">
    <property type="nucleotide sequence ID" value="NZ_FUZA01000001.1"/>
</dbReference>
<gene>
    <name evidence="3" type="ORF">SAMN05660293_00510</name>
</gene>
<evidence type="ECO:0000259" key="1">
    <source>
        <dbReference type="Pfam" id="PF13173"/>
    </source>
</evidence>
<accession>A0A1T5BPA3</accession>
<evidence type="ECO:0000313" key="4">
    <source>
        <dbReference type="Proteomes" id="UP000190897"/>
    </source>
</evidence>
<feature type="domain" description="AAA" evidence="1">
    <location>
        <begin position="18"/>
        <end position="148"/>
    </location>
</feature>
<evidence type="ECO:0000313" key="3">
    <source>
        <dbReference type="EMBL" id="SKB49104.1"/>
    </source>
</evidence>
<keyword evidence="4" id="KW-1185">Reference proteome</keyword>
<proteinExistence type="predicted"/>
<organism evidence="3 4">
    <name type="scientific">Dyadobacter psychrophilus</name>
    <dbReference type="NCBI Taxonomy" id="651661"/>
    <lineage>
        <taxon>Bacteria</taxon>
        <taxon>Pseudomonadati</taxon>
        <taxon>Bacteroidota</taxon>
        <taxon>Cytophagia</taxon>
        <taxon>Cytophagales</taxon>
        <taxon>Spirosomataceae</taxon>
        <taxon>Dyadobacter</taxon>
    </lineage>
</organism>
<dbReference type="STRING" id="651661.SAMN05660293_00510"/>